<sequence length="45" mass="5183">MQITGIIRPSETREITVEAEDYEDGRPKLEAQIPEGWQLIQIKIS</sequence>
<gene>
    <name evidence="1" type="ORF">SA2016_4103</name>
</gene>
<evidence type="ECO:0000313" key="1">
    <source>
        <dbReference type="EMBL" id="AMM34755.1"/>
    </source>
</evidence>
<reference evidence="1 2" key="1">
    <citation type="submission" date="2016-02" db="EMBL/GenBank/DDBJ databases">
        <title>Complete genome of Sinomonas atrocyanea KCTC 3377.</title>
        <authorList>
            <person name="Kim K.M."/>
        </authorList>
    </citation>
    <scope>NUCLEOTIDE SEQUENCE [LARGE SCALE GENOMIC DNA]</scope>
    <source>
        <strain evidence="1 2">KCTC 3377</strain>
        <plasmid evidence="1 2">pSA01</plasmid>
    </source>
</reference>
<proteinExistence type="predicted"/>
<dbReference type="AlphaFoldDB" id="A0A127A805"/>
<evidence type="ECO:0000313" key="2">
    <source>
        <dbReference type="Proteomes" id="UP000070134"/>
    </source>
</evidence>
<name>A0A127A805_9MICC</name>
<accession>A0A127A805</accession>
<organism evidence="1 2">
    <name type="scientific">Sinomonas atrocyanea</name>
    <dbReference type="NCBI Taxonomy" id="37927"/>
    <lineage>
        <taxon>Bacteria</taxon>
        <taxon>Bacillati</taxon>
        <taxon>Actinomycetota</taxon>
        <taxon>Actinomycetes</taxon>
        <taxon>Micrococcales</taxon>
        <taxon>Micrococcaceae</taxon>
        <taxon>Sinomonas</taxon>
    </lineage>
</organism>
<keyword evidence="2" id="KW-1185">Reference proteome</keyword>
<dbReference type="KEGG" id="satk:SA2016_4103"/>
<dbReference type="RefSeq" id="WP_169803108.1">
    <property type="nucleotide sequence ID" value="NZ_BJMO01000078.1"/>
</dbReference>
<geneLocation type="plasmid" evidence="1 2">
    <name>pSA01</name>
</geneLocation>
<keyword evidence="1" id="KW-0614">Plasmid</keyword>
<dbReference type="Proteomes" id="UP000070134">
    <property type="component" value="Plasmid pSA01"/>
</dbReference>
<protein>
    <submittedName>
        <fullName evidence="1">Uncharacterized protein</fullName>
    </submittedName>
</protein>
<dbReference type="EMBL" id="CP014519">
    <property type="protein sequence ID" value="AMM34755.1"/>
    <property type="molecule type" value="Genomic_DNA"/>
</dbReference>